<dbReference type="AlphaFoldDB" id="A0A4Z2H940"/>
<name>A0A4Z2H940_9TELE</name>
<sequence>MSVLVMVRERLLSEAGLGIHQALALRRRHTGDVRGGCAGSPCSGVVMCLLLTAGVLQLLSVTVVQHGLHVLLSEGTRWPRRPAVTVRQRGDPLMRVAERMPAAR</sequence>
<protein>
    <submittedName>
        <fullName evidence="1">Uncharacterized protein</fullName>
    </submittedName>
</protein>
<comment type="caution">
    <text evidence="1">The sequence shown here is derived from an EMBL/GenBank/DDBJ whole genome shotgun (WGS) entry which is preliminary data.</text>
</comment>
<dbReference type="EMBL" id="SRLO01000313">
    <property type="protein sequence ID" value="TNN61563.1"/>
    <property type="molecule type" value="Genomic_DNA"/>
</dbReference>
<evidence type="ECO:0000313" key="2">
    <source>
        <dbReference type="Proteomes" id="UP000314294"/>
    </source>
</evidence>
<proteinExistence type="predicted"/>
<keyword evidence="2" id="KW-1185">Reference proteome</keyword>
<accession>A0A4Z2H940</accession>
<gene>
    <name evidence="1" type="ORF">EYF80_028175</name>
</gene>
<reference evidence="1 2" key="1">
    <citation type="submission" date="2019-03" db="EMBL/GenBank/DDBJ databases">
        <title>First draft genome of Liparis tanakae, snailfish: a comprehensive survey of snailfish specific genes.</title>
        <authorList>
            <person name="Kim W."/>
            <person name="Song I."/>
            <person name="Jeong J.-H."/>
            <person name="Kim D."/>
            <person name="Kim S."/>
            <person name="Ryu S."/>
            <person name="Song J.Y."/>
            <person name="Lee S.K."/>
        </authorList>
    </citation>
    <scope>NUCLEOTIDE SEQUENCE [LARGE SCALE GENOMIC DNA]</scope>
    <source>
        <tissue evidence="1">Muscle</tissue>
    </source>
</reference>
<dbReference type="Proteomes" id="UP000314294">
    <property type="component" value="Unassembled WGS sequence"/>
</dbReference>
<evidence type="ECO:0000313" key="1">
    <source>
        <dbReference type="EMBL" id="TNN61563.1"/>
    </source>
</evidence>
<organism evidence="1 2">
    <name type="scientific">Liparis tanakae</name>
    <name type="common">Tanaka's snailfish</name>
    <dbReference type="NCBI Taxonomy" id="230148"/>
    <lineage>
        <taxon>Eukaryota</taxon>
        <taxon>Metazoa</taxon>
        <taxon>Chordata</taxon>
        <taxon>Craniata</taxon>
        <taxon>Vertebrata</taxon>
        <taxon>Euteleostomi</taxon>
        <taxon>Actinopterygii</taxon>
        <taxon>Neopterygii</taxon>
        <taxon>Teleostei</taxon>
        <taxon>Neoteleostei</taxon>
        <taxon>Acanthomorphata</taxon>
        <taxon>Eupercaria</taxon>
        <taxon>Perciformes</taxon>
        <taxon>Cottioidei</taxon>
        <taxon>Cottales</taxon>
        <taxon>Liparidae</taxon>
        <taxon>Liparis</taxon>
    </lineage>
</organism>